<dbReference type="EMBL" id="BAAANY010000004">
    <property type="protein sequence ID" value="GAA1663984.1"/>
    <property type="molecule type" value="Genomic_DNA"/>
</dbReference>
<feature type="transmembrane region" description="Helical" evidence="1">
    <location>
        <begin position="302"/>
        <end position="324"/>
    </location>
</feature>
<dbReference type="Proteomes" id="UP001500618">
    <property type="component" value="Unassembled WGS sequence"/>
</dbReference>
<feature type="transmembrane region" description="Helical" evidence="1">
    <location>
        <begin position="235"/>
        <end position="259"/>
    </location>
</feature>
<keyword evidence="1" id="KW-1133">Transmembrane helix</keyword>
<dbReference type="RefSeq" id="WP_344307855.1">
    <property type="nucleotide sequence ID" value="NZ_BAAANY010000004.1"/>
</dbReference>
<comment type="caution">
    <text evidence="2">The sequence shown here is derived from an EMBL/GenBank/DDBJ whole genome shotgun (WGS) entry which is preliminary data.</text>
</comment>
<evidence type="ECO:0000313" key="3">
    <source>
        <dbReference type="Proteomes" id="UP001500618"/>
    </source>
</evidence>
<protein>
    <submittedName>
        <fullName evidence="2">Uncharacterized protein</fullName>
    </submittedName>
</protein>
<feature type="transmembrane region" description="Helical" evidence="1">
    <location>
        <begin position="68"/>
        <end position="93"/>
    </location>
</feature>
<sequence>MISSKLESRYRLLLLAYPRHHRRRRGEEILTTLIDGADPGRERLRFAEVFDIVRGATKVRFGVGGGKIAVFLAVFAALIGGFAGMCLGSWAGWQSAPRIPDQVPAEVAQLAFPGLSGSDVWYQPYPYGFRLGADERVSLAERVFGTTNDLDGPQTAHYFFPSVDNLSLTQTRALSAAAVVRLRRAGWQIDGGGSPLSTRDGIAATRDGVVADINYGPTYATQVEVAMADGPSQTAIVVCSLVGVLIGLGMGWIVGAWAVRRLRRTGAGSRALMGVLFAFACIGLLPAALGATDTGGRPLWMFLQYFLFQPGIDLAALLIAVILVRAWRAGLAESVTDPERLSTS</sequence>
<feature type="transmembrane region" description="Helical" evidence="1">
    <location>
        <begin position="271"/>
        <end position="290"/>
    </location>
</feature>
<evidence type="ECO:0000256" key="1">
    <source>
        <dbReference type="SAM" id="Phobius"/>
    </source>
</evidence>
<organism evidence="2 3">
    <name type="scientific">Fodinicola feengrottensis</name>
    <dbReference type="NCBI Taxonomy" id="435914"/>
    <lineage>
        <taxon>Bacteria</taxon>
        <taxon>Bacillati</taxon>
        <taxon>Actinomycetota</taxon>
        <taxon>Actinomycetes</taxon>
        <taxon>Mycobacteriales</taxon>
        <taxon>Fodinicola</taxon>
    </lineage>
</organism>
<reference evidence="2 3" key="1">
    <citation type="journal article" date="2019" name="Int. J. Syst. Evol. Microbiol.">
        <title>The Global Catalogue of Microorganisms (GCM) 10K type strain sequencing project: providing services to taxonomists for standard genome sequencing and annotation.</title>
        <authorList>
            <consortium name="The Broad Institute Genomics Platform"/>
            <consortium name="The Broad Institute Genome Sequencing Center for Infectious Disease"/>
            <person name="Wu L."/>
            <person name="Ma J."/>
        </authorList>
    </citation>
    <scope>NUCLEOTIDE SEQUENCE [LARGE SCALE GENOMIC DNA]</scope>
    <source>
        <strain evidence="2 3">JCM 14718</strain>
    </source>
</reference>
<name>A0ABN2G2N1_9ACTN</name>
<evidence type="ECO:0000313" key="2">
    <source>
        <dbReference type="EMBL" id="GAA1663984.1"/>
    </source>
</evidence>
<keyword evidence="1" id="KW-0812">Transmembrane</keyword>
<accession>A0ABN2G2N1</accession>
<gene>
    <name evidence="2" type="ORF">GCM10009765_11850</name>
</gene>
<proteinExistence type="predicted"/>
<keyword evidence="1" id="KW-0472">Membrane</keyword>
<keyword evidence="3" id="KW-1185">Reference proteome</keyword>